<proteinExistence type="predicted"/>
<dbReference type="NCBIfam" id="TIGR04183">
    <property type="entry name" value="Por_Secre_tail"/>
    <property type="match status" value="1"/>
</dbReference>
<reference evidence="3" key="1">
    <citation type="submission" date="2016-10" db="EMBL/GenBank/DDBJ databases">
        <authorList>
            <person name="Varghese N."/>
            <person name="Submissions S."/>
        </authorList>
    </citation>
    <scope>NUCLEOTIDE SEQUENCE [LARGE SCALE GENOMIC DNA]</scope>
    <source>
        <strain evidence="3">DSM 15363</strain>
    </source>
</reference>
<evidence type="ECO:0000313" key="2">
    <source>
        <dbReference type="EMBL" id="SDI37941.1"/>
    </source>
</evidence>
<organism evidence="2 3">
    <name type="scientific">Winogradskyella thalassocola</name>
    <dbReference type="NCBI Taxonomy" id="262004"/>
    <lineage>
        <taxon>Bacteria</taxon>
        <taxon>Pseudomonadati</taxon>
        <taxon>Bacteroidota</taxon>
        <taxon>Flavobacteriia</taxon>
        <taxon>Flavobacteriales</taxon>
        <taxon>Flavobacteriaceae</taxon>
        <taxon>Winogradskyella</taxon>
    </lineage>
</organism>
<accession>A0A1G8K3G2</accession>
<dbReference type="OrthoDB" id="1134604at2"/>
<sequence>MKKITSKNLSKKLANYGALSLAIGGLTDVSGQIIYTDVDPDFTGGVTINYGLDLDNDGTVDFNILAGATYSSGNFVQISNASISSNSILGSQPSFVYPFALDNGAAISSAQTSFYSVGTLNYGSCYGGVGGSNWCGVTDKYLGLRFQIAGNTHYGWAKLDVSASGDSFTVKEYAYNATAGEAIQAGQTLSVDQFAITKVRIVGLDNSIGLYNLPENTNYNVYDISGKSILNGSINDHSYVIEAKGFSQGVYIVELEDTFTNSVIRKKIVL</sequence>
<dbReference type="InterPro" id="IPR026444">
    <property type="entry name" value="Secre_tail"/>
</dbReference>
<dbReference type="RefSeq" id="WP_092470370.1">
    <property type="nucleotide sequence ID" value="NZ_FNCZ01000010.1"/>
</dbReference>
<dbReference type="Proteomes" id="UP000199492">
    <property type="component" value="Unassembled WGS sequence"/>
</dbReference>
<dbReference type="STRING" id="262004.SAMN04489796_11057"/>
<dbReference type="EMBL" id="FNCZ01000010">
    <property type="protein sequence ID" value="SDI37941.1"/>
    <property type="molecule type" value="Genomic_DNA"/>
</dbReference>
<evidence type="ECO:0000313" key="3">
    <source>
        <dbReference type="Proteomes" id="UP000199492"/>
    </source>
</evidence>
<keyword evidence="3" id="KW-1185">Reference proteome</keyword>
<keyword evidence="1" id="KW-0732">Signal</keyword>
<name>A0A1G8K3G2_9FLAO</name>
<dbReference type="AlphaFoldDB" id="A0A1G8K3G2"/>
<evidence type="ECO:0000256" key="1">
    <source>
        <dbReference type="ARBA" id="ARBA00022729"/>
    </source>
</evidence>
<gene>
    <name evidence="2" type="ORF">SAMN04489796_11057</name>
</gene>
<protein>
    <submittedName>
        <fullName evidence="2">Por secretion system C-terminal sorting domain-containing protein</fullName>
    </submittedName>
</protein>